<accession>A0AA88AIN7</accession>
<dbReference type="Proteomes" id="UP001187192">
    <property type="component" value="Unassembled WGS sequence"/>
</dbReference>
<keyword evidence="4" id="KW-1185">Reference proteome</keyword>
<proteinExistence type="predicted"/>
<evidence type="ECO:0000256" key="1">
    <source>
        <dbReference type="SAM" id="MobiDB-lite"/>
    </source>
</evidence>
<sequence length="149" mass="16688">MVEIKNTYQVFPKKITPDNFNPFQKKKKKPSAPADPANTWAVIQPTGHGSDDQCELAGKAYCGWVAVAVAWWVAVDGVRVSTVFDGQKLRRDLGPEEIATVYKCYPHCLWRWGWVPAVGVTPVVFFISIGSLGLRRSTDAQRRSPGRLW</sequence>
<evidence type="ECO:0000313" key="4">
    <source>
        <dbReference type="Proteomes" id="UP001187192"/>
    </source>
</evidence>
<gene>
    <name evidence="3" type="ORF">TIFTF001_022090</name>
</gene>
<keyword evidence="2" id="KW-0812">Transmembrane</keyword>
<dbReference type="EMBL" id="BTGU01000044">
    <property type="protein sequence ID" value="GMN52940.1"/>
    <property type="molecule type" value="Genomic_DNA"/>
</dbReference>
<keyword evidence="2" id="KW-1133">Transmembrane helix</keyword>
<evidence type="ECO:0000256" key="2">
    <source>
        <dbReference type="SAM" id="Phobius"/>
    </source>
</evidence>
<evidence type="ECO:0000313" key="3">
    <source>
        <dbReference type="EMBL" id="GMN52940.1"/>
    </source>
</evidence>
<feature type="region of interest" description="Disordered" evidence="1">
    <location>
        <begin position="19"/>
        <end position="38"/>
    </location>
</feature>
<dbReference type="AlphaFoldDB" id="A0AA88AIN7"/>
<protein>
    <submittedName>
        <fullName evidence="3">Uncharacterized protein</fullName>
    </submittedName>
</protein>
<feature type="transmembrane region" description="Helical" evidence="2">
    <location>
        <begin position="112"/>
        <end position="134"/>
    </location>
</feature>
<name>A0AA88AIN7_FICCA</name>
<reference evidence="3" key="1">
    <citation type="submission" date="2023-07" db="EMBL/GenBank/DDBJ databases">
        <title>draft genome sequence of fig (Ficus carica).</title>
        <authorList>
            <person name="Takahashi T."/>
            <person name="Nishimura K."/>
        </authorList>
    </citation>
    <scope>NUCLEOTIDE SEQUENCE</scope>
</reference>
<keyword evidence="2" id="KW-0472">Membrane</keyword>
<comment type="caution">
    <text evidence="3">The sequence shown here is derived from an EMBL/GenBank/DDBJ whole genome shotgun (WGS) entry which is preliminary data.</text>
</comment>
<organism evidence="3 4">
    <name type="scientific">Ficus carica</name>
    <name type="common">Common fig</name>
    <dbReference type="NCBI Taxonomy" id="3494"/>
    <lineage>
        <taxon>Eukaryota</taxon>
        <taxon>Viridiplantae</taxon>
        <taxon>Streptophyta</taxon>
        <taxon>Embryophyta</taxon>
        <taxon>Tracheophyta</taxon>
        <taxon>Spermatophyta</taxon>
        <taxon>Magnoliopsida</taxon>
        <taxon>eudicotyledons</taxon>
        <taxon>Gunneridae</taxon>
        <taxon>Pentapetalae</taxon>
        <taxon>rosids</taxon>
        <taxon>fabids</taxon>
        <taxon>Rosales</taxon>
        <taxon>Moraceae</taxon>
        <taxon>Ficeae</taxon>
        <taxon>Ficus</taxon>
    </lineage>
</organism>